<feature type="transmembrane region" description="Helical" evidence="9">
    <location>
        <begin position="72"/>
        <end position="93"/>
    </location>
</feature>
<dbReference type="GO" id="GO:0022857">
    <property type="term" value="F:transmembrane transporter activity"/>
    <property type="evidence" value="ECO:0007669"/>
    <property type="project" value="InterPro"/>
</dbReference>
<organism evidence="11 12">
    <name type="scientific">Actibacterium pelagium</name>
    <dbReference type="NCBI Taxonomy" id="2029103"/>
    <lineage>
        <taxon>Bacteria</taxon>
        <taxon>Pseudomonadati</taxon>
        <taxon>Pseudomonadota</taxon>
        <taxon>Alphaproteobacteria</taxon>
        <taxon>Rhodobacterales</taxon>
        <taxon>Roseobacteraceae</taxon>
        <taxon>Actibacterium</taxon>
    </lineage>
</organism>
<keyword evidence="6 9" id="KW-0812">Transmembrane</keyword>
<dbReference type="Pfam" id="PF00528">
    <property type="entry name" value="BPD_transp_1"/>
    <property type="match status" value="1"/>
</dbReference>
<dbReference type="GO" id="GO:0043190">
    <property type="term" value="C:ATP-binding cassette (ABC) transporter complex"/>
    <property type="evidence" value="ECO:0007669"/>
    <property type="project" value="InterPro"/>
</dbReference>
<dbReference type="NCBIfam" id="TIGR01726">
    <property type="entry name" value="HEQRo_perm_3TM"/>
    <property type="match status" value="1"/>
</dbReference>
<dbReference type="SUPFAM" id="SSF161098">
    <property type="entry name" value="MetI-like"/>
    <property type="match status" value="1"/>
</dbReference>
<evidence type="ECO:0000256" key="9">
    <source>
        <dbReference type="RuleBase" id="RU363032"/>
    </source>
</evidence>
<evidence type="ECO:0000256" key="6">
    <source>
        <dbReference type="ARBA" id="ARBA00022692"/>
    </source>
</evidence>
<evidence type="ECO:0000256" key="5">
    <source>
        <dbReference type="ARBA" id="ARBA00022519"/>
    </source>
</evidence>
<evidence type="ECO:0000313" key="11">
    <source>
        <dbReference type="EMBL" id="GGE61705.1"/>
    </source>
</evidence>
<dbReference type="InterPro" id="IPR010065">
    <property type="entry name" value="AA_ABC_transptr_permease_3TM"/>
</dbReference>
<dbReference type="PROSITE" id="PS50928">
    <property type="entry name" value="ABC_TM1"/>
    <property type="match status" value="1"/>
</dbReference>
<comment type="subcellular location">
    <subcellularLocation>
        <location evidence="1">Cell inner membrane</location>
        <topology evidence="1">Multi-pass membrane protein</topology>
    </subcellularLocation>
    <subcellularLocation>
        <location evidence="9">Cell membrane</location>
        <topology evidence="9">Multi-pass membrane protein</topology>
    </subcellularLocation>
</comment>
<keyword evidence="8 9" id="KW-0472">Membrane</keyword>
<keyword evidence="7 9" id="KW-1133">Transmembrane helix</keyword>
<evidence type="ECO:0000256" key="3">
    <source>
        <dbReference type="ARBA" id="ARBA00022448"/>
    </source>
</evidence>
<feature type="transmembrane region" description="Helical" evidence="9">
    <location>
        <begin position="113"/>
        <end position="131"/>
    </location>
</feature>
<dbReference type="Proteomes" id="UP000606730">
    <property type="component" value="Unassembled WGS sequence"/>
</dbReference>
<accession>A0A917EM12</accession>
<dbReference type="InterPro" id="IPR000515">
    <property type="entry name" value="MetI-like"/>
</dbReference>
<dbReference type="PANTHER" id="PTHR30614:SF10">
    <property type="entry name" value="ARGININE ABC TRANSPORTER PERMEASE PROTEIN ARTM"/>
    <property type="match status" value="1"/>
</dbReference>
<dbReference type="CDD" id="cd06261">
    <property type="entry name" value="TM_PBP2"/>
    <property type="match status" value="1"/>
</dbReference>
<keyword evidence="12" id="KW-1185">Reference proteome</keyword>
<dbReference type="RefSeq" id="WP_095595365.1">
    <property type="nucleotide sequence ID" value="NZ_BMKN01000003.1"/>
</dbReference>
<dbReference type="InterPro" id="IPR043429">
    <property type="entry name" value="ArtM/GltK/GlnP/TcyL/YhdX-like"/>
</dbReference>
<evidence type="ECO:0000256" key="1">
    <source>
        <dbReference type="ARBA" id="ARBA00004429"/>
    </source>
</evidence>
<protein>
    <submittedName>
        <fullName evidence="11">Amino acid ABC transporter permease</fullName>
    </submittedName>
</protein>
<keyword evidence="5" id="KW-0997">Cell inner membrane</keyword>
<dbReference type="OrthoDB" id="9814550at2"/>
<dbReference type="InterPro" id="IPR035906">
    <property type="entry name" value="MetI-like_sf"/>
</dbReference>
<feature type="transmembrane region" description="Helical" evidence="9">
    <location>
        <begin position="215"/>
        <end position="233"/>
    </location>
</feature>
<dbReference type="EMBL" id="BMKN01000003">
    <property type="protein sequence ID" value="GGE61705.1"/>
    <property type="molecule type" value="Genomic_DNA"/>
</dbReference>
<gene>
    <name evidence="11" type="ORF">GCM10011517_31630</name>
</gene>
<proteinExistence type="inferred from homology"/>
<comment type="similarity">
    <text evidence="2">Belongs to the binding-protein-dependent transport system permease family. HisMQ subfamily.</text>
</comment>
<name>A0A917EM12_9RHOB</name>
<evidence type="ECO:0000256" key="7">
    <source>
        <dbReference type="ARBA" id="ARBA00022989"/>
    </source>
</evidence>
<feature type="transmembrane region" description="Helical" evidence="9">
    <location>
        <begin position="37"/>
        <end position="60"/>
    </location>
</feature>
<evidence type="ECO:0000259" key="10">
    <source>
        <dbReference type="PROSITE" id="PS50928"/>
    </source>
</evidence>
<dbReference type="PANTHER" id="PTHR30614">
    <property type="entry name" value="MEMBRANE COMPONENT OF AMINO ACID ABC TRANSPORTER"/>
    <property type="match status" value="1"/>
</dbReference>
<dbReference type="Gene3D" id="1.10.3720.10">
    <property type="entry name" value="MetI-like"/>
    <property type="match status" value="1"/>
</dbReference>
<comment type="caution">
    <text evidence="11">The sequence shown here is derived from an EMBL/GenBank/DDBJ whole genome shotgun (WGS) entry which is preliminary data.</text>
</comment>
<feature type="domain" description="ABC transmembrane type-1" evidence="10">
    <location>
        <begin position="37"/>
        <end position="233"/>
    </location>
</feature>
<evidence type="ECO:0000256" key="8">
    <source>
        <dbReference type="ARBA" id="ARBA00023136"/>
    </source>
</evidence>
<evidence type="ECO:0000313" key="12">
    <source>
        <dbReference type="Proteomes" id="UP000606730"/>
    </source>
</evidence>
<sequence length="246" mass="26831">MGYQDIKYAVSDAVCLLAQDTTPASFAKYCPRYIDGILVTVELLLLSSFIGFFIGALVAVGRVSGGPSVRSLAWAWSYVFRGTPLLVQLWIVYFGLGSLGEEQLGVLWPFFKSGWAVGLAVLTINTSAYIAEILRGGLATLPPGQYEAAVSCGMSRGQAMRRILLPQAIRVAWPAYGNELILLMKGSALVSTITVMDLMGQTRSVFARGYAMETYAYSAVLYLLLALFLTLLLKMVERRLRVGGYP</sequence>
<keyword evidence="4" id="KW-1003">Cell membrane</keyword>
<evidence type="ECO:0000256" key="2">
    <source>
        <dbReference type="ARBA" id="ARBA00010072"/>
    </source>
</evidence>
<dbReference type="AlphaFoldDB" id="A0A917EM12"/>
<reference evidence="11" key="1">
    <citation type="journal article" date="2014" name="Int. J. Syst. Evol. Microbiol.">
        <title>Complete genome sequence of Corynebacterium casei LMG S-19264T (=DSM 44701T), isolated from a smear-ripened cheese.</title>
        <authorList>
            <consortium name="US DOE Joint Genome Institute (JGI-PGF)"/>
            <person name="Walter F."/>
            <person name="Albersmeier A."/>
            <person name="Kalinowski J."/>
            <person name="Ruckert C."/>
        </authorList>
    </citation>
    <scope>NUCLEOTIDE SEQUENCE</scope>
    <source>
        <strain evidence="11">CGMCC 1.16012</strain>
    </source>
</reference>
<evidence type="ECO:0000256" key="4">
    <source>
        <dbReference type="ARBA" id="ARBA00022475"/>
    </source>
</evidence>
<dbReference type="GO" id="GO:0006865">
    <property type="term" value="P:amino acid transport"/>
    <property type="evidence" value="ECO:0007669"/>
    <property type="project" value="TreeGrafter"/>
</dbReference>
<keyword evidence="3 9" id="KW-0813">Transport</keyword>
<reference evidence="11" key="2">
    <citation type="submission" date="2020-09" db="EMBL/GenBank/DDBJ databases">
        <authorList>
            <person name="Sun Q."/>
            <person name="Zhou Y."/>
        </authorList>
    </citation>
    <scope>NUCLEOTIDE SEQUENCE</scope>
    <source>
        <strain evidence="11">CGMCC 1.16012</strain>
    </source>
</reference>